<reference evidence="8 9" key="1">
    <citation type="submission" date="2020-08" db="EMBL/GenBank/DDBJ databases">
        <title>Genomic Encyclopedia of Type Strains, Phase IV (KMG-IV): sequencing the most valuable type-strain genomes for metagenomic binning, comparative biology and taxonomic classification.</title>
        <authorList>
            <person name="Goeker M."/>
        </authorList>
    </citation>
    <scope>NUCLEOTIDE SEQUENCE [LARGE SCALE GENOMIC DNA]</scope>
    <source>
        <strain evidence="8 9">DSM 21769</strain>
    </source>
</reference>
<feature type="domain" description="PRC-barrel" evidence="7">
    <location>
        <begin position="100"/>
        <end position="174"/>
    </location>
</feature>
<comment type="domain">
    <text evidence="5">The PRC barrel domain binds ribosomal protein uS19.</text>
</comment>
<dbReference type="Gene3D" id="2.40.30.60">
    <property type="entry name" value="RimM"/>
    <property type="match status" value="1"/>
</dbReference>
<keyword evidence="3 5" id="KW-0698">rRNA processing</keyword>
<dbReference type="SUPFAM" id="SSF50447">
    <property type="entry name" value="Translation proteins"/>
    <property type="match status" value="1"/>
</dbReference>
<gene>
    <name evidence="5" type="primary">rimM</name>
    <name evidence="8" type="ORF">HNR44_001270</name>
</gene>
<dbReference type="PANTHER" id="PTHR33692:SF1">
    <property type="entry name" value="RIBOSOME MATURATION FACTOR RIMM"/>
    <property type="match status" value="1"/>
</dbReference>
<dbReference type="GO" id="GO:0043022">
    <property type="term" value="F:ribosome binding"/>
    <property type="evidence" value="ECO:0007669"/>
    <property type="project" value="InterPro"/>
</dbReference>
<dbReference type="InterPro" id="IPR011961">
    <property type="entry name" value="RimM"/>
</dbReference>
<sequence>MTASNTNYYHVGKIVNTHGVNGEVRVMATTDFPDERFALGSELRAVKKNGETEMLEIRGHRLHKQFHLLIFKGYESRTVAEKLKEASLEVHESMRETLHENEFYYSEIIGMDVYTYEGEALGTIREILTPGANDVWVVRRHGHAKDLLLPYISEVVQSVDVENQLVTVHLLEGLLDE</sequence>
<dbReference type="Pfam" id="PF05239">
    <property type="entry name" value="PRC"/>
    <property type="match status" value="1"/>
</dbReference>
<comment type="function">
    <text evidence="5">An accessory protein needed during the final step in the assembly of 30S ribosomal subunit, possibly for assembly of the head region. Essential for efficient processing of 16S rRNA. May be needed both before and after RbfA during the maturation of 16S rRNA. It has affinity for free ribosomal 30S subunits but not for 70S ribosomes.</text>
</comment>
<dbReference type="AlphaFoldDB" id="A0A841PSP2"/>
<comment type="subunit">
    <text evidence="5">Binds ribosomal protein uS19.</text>
</comment>
<comment type="similarity">
    <text evidence="5">Belongs to the RimM family.</text>
</comment>
<dbReference type="Pfam" id="PF01782">
    <property type="entry name" value="RimM"/>
    <property type="match status" value="1"/>
</dbReference>
<evidence type="ECO:0000313" key="8">
    <source>
        <dbReference type="EMBL" id="MBB6449321.1"/>
    </source>
</evidence>
<evidence type="ECO:0000256" key="2">
    <source>
        <dbReference type="ARBA" id="ARBA00022517"/>
    </source>
</evidence>
<dbReference type="SUPFAM" id="SSF50346">
    <property type="entry name" value="PRC-barrel domain"/>
    <property type="match status" value="1"/>
</dbReference>
<dbReference type="GO" id="GO:0005737">
    <property type="term" value="C:cytoplasm"/>
    <property type="evidence" value="ECO:0007669"/>
    <property type="project" value="UniProtKB-SubCell"/>
</dbReference>
<name>A0A841PSP2_9BACL</name>
<dbReference type="EMBL" id="JACHHJ010000001">
    <property type="protein sequence ID" value="MBB6449321.1"/>
    <property type="molecule type" value="Genomic_DNA"/>
</dbReference>
<dbReference type="GO" id="GO:0005840">
    <property type="term" value="C:ribosome"/>
    <property type="evidence" value="ECO:0007669"/>
    <property type="project" value="InterPro"/>
</dbReference>
<dbReference type="PANTHER" id="PTHR33692">
    <property type="entry name" value="RIBOSOME MATURATION FACTOR RIMM"/>
    <property type="match status" value="1"/>
</dbReference>
<dbReference type="GO" id="GO:0042274">
    <property type="term" value="P:ribosomal small subunit biogenesis"/>
    <property type="evidence" value="ECO:0007669"/>
    <property type="project" value="UniProtKB-UniRule"/>
</dbReference>
<protein>
    <recommendedName>
        <fullName evidence="5">Ribosome maturation factor RimM</fullName>
    </recommendedName>
</protein>
<keyword evidence="4 5" id="KW-0143">Chaperone</keyword>
<evidence type="ECO:0000256" key="4">
    <source>
        <dbReference type="ARBA" id="ARBA00023186"/>
    </source>
</evidence>
<dbReference type="HAMAP" id="MF_00014">
    <property type="entry name" value="Ribosome_mat_RimM"/>
    <property type="match status" value="1"/>
</dbReference>
<dbReference type="InterPro" id="IPR002676">
    <property type="entry name" value="RimM_N"/>
</dbReference>
<dbReference type="InterPro" id="IPR036976">
    <property type="entry name" value="RimM_N_sf"/>
</dbReference>
<evidence type="ECO:0000259" key="7">
    <source>
        <dbReference type="Pfam" id="PF05239"/>
    </source>
</evidence>
<dbReference type="InterPro" id="IPR011033">
    <property type="entry name" value="PRC_barrel-like_sf"/>
</dbReference>
<dbReference type="InterPro" id="IPR009000">
    <property type="entry name" value="Transl_B-barrel_sf"/>
</dbReference>
<comment type="subcellular location">
    <subcellularLocation>
        <location evidence="5">Cytoplasm</location>
    </subcellularLocation>
</comment>
<dbReference type="GO" id="GO:0006364">
    <property type="term" value="P:rRNA processing"/>
    <property type="evidence" value="ECO:0007669"/>
    <property type="project" value="UniProtKB-UniRule"/>
</dbReference>
<dbReference type="NCBIfam" id="TIGR02273">
    <property type="entry name" value="16S_RimM"/>
    <property type="match status" value="1"/>
</dbReference>
<dbReference type="Gene3D" id="2.30.30.240">
    <property type="entry name" value="PRC-barrel domain"/>
    <property type="match status" value="1"/>
</dbReference>
<dbReference type="Proteomes" id="UP000568839">
    <property type="component" value="Unassembled WGS sequence"/>
</dbReference>
<evidence type="ECO:0000256" key="5">
    <source>
        <dbReference type="HAMAP-Rule" id="MF_00014"/>
    </source>
</evidence>
<dbReference type="RefSeq" id="WP_184403217.1">
    <property type="nucleotide sequence ID" value="NZ_JACHHJ010000001.1"/>
</dbReference>
<feature type="domain" description="RimM N-terminal" evidence="6">
    <location>
        <begin position="11"/>
        <end position="93"/>
    </location>
</feature>
<evidence type="ECO:0000256" key="3">
    <source>
        <dbReference type="ARBA" id="ARBA00022552"/>
    </source>
</evidence>
<dbReference type="InterPro" id="IPR027275">
    <property type="entry name" value="PRC-brl_dom"/>
</dbReference>
<comment type="caution">
    <text evidence="8">The sequence shown here is derived from an EMBL/GenBank/DDBJ whole genome shotgun (WGS) entry which is preliminary data.</text>
</comment>
<evidence type="ECO:0000313" key="9">
    <source>
        <dbReference type="Proteomes" id="UP000568839"/>
    </source>
</evidence>
<evidence type="ECO:0000256" key="1">
    <source>
        <dbReference type="ARBA" id="ARBA00022490"/>
    </source>
</evidence>
<proteinExistence type="inferred from homology"/>
<keyword evidence="9" id="KW-1185">Reference proteome</keyword>
<evidence type="ECO:0000259" key="6">
    <source>
        <dbReference type="Pfam" id="PF01782"/>
    </source>
</evidence>
<keyword evidence="1 5" id="KW-0963">Cytoplasm</keyword>
<keyword evidence="2 5" id="KW-0690">Ribosome biogenesis</keyword>
<organism evidence="8 9">
    <name type="scientific">Geomicrobium halophilum</name>
    <dbReference type="NCBI Taxonomy" id="549000"/>
    <lineage>
        <taxon>Bacteria</taxon>
        <taxon>Bacillati</taxon>
        <taxon>Bacillota</taxon>
        <taxon>Bacilli</taxon>
        <taxon>Bacillales</taxon>
        <taxon>Geomicrobium</taxon>
    </lineage>
</organism>
<accession>A0A841PSP2</accession>